<gene>
    <name evidence="1" type="ORF">GMARGA_LOCUS35382</name>
</gene>
<protein>
    <submittedName>
        <fullName evidence="1">35542_t:CDS:1</fullName>
    </submittedName>
</protein>
<dbReference type="Proteomes" id="UP000789901">
    <property type="component" value="Unassembled WGS sequence"/>
</dbReference>
<name>A0ABN7WVA0_GIGMA</name>
<keyword evidence="2" id="KW-1185">Reference proteome</keyword>
<sequence length="43" mass="5465">TTLEIREFIRNNINYLVSELHRQIREKKLKEYEISWFNKHIFD</sequence>
<accession>A0ABN7WVA0</accession>
<feature type="non-terminal residue" evidence="1">
    <location>
        <position position="1"/>
    </location>
</feature>
<evidence type="ECO:0000313" key="1">
    <source>
        <dbReference type="EMBL" id="CAG8841349.1"/>
    </source>
</evidence>
<feature type="non-terminal residue" evidence="1">
    <location>
        <position position="43"/>
    </location>
</feature>
<reference evidence="1 2" key="1">
    <citation type="submission" date="2021-06" db="EMBL/GenBank/DDBJ databases">
        <authorList>
            <person name="Kallberg Y."/>
            <person name="Tangrot J."/>
            <person name="Rosling A."/>
        </authorList>
    </citation>
    <scope>NUCLEOTIDE SEQUENCE [LARGE SCALE GENOMIC DNA]</scope>
    <source>
        <strain evidence="1 2">120-4 pot B 10/14</strain>
    </source>
</reference>
<organism evidence="1 2">
    <name type="scientific">Gigaspora margarita</name>
    <dbReference type="NCBI Taxonomy" id="4874"/>
    <lineage>
        <taxon>Eukaryota</taxon>
        <taxon>Fungi</taxon>
        <taxon>Fungi incertae sedis</taxon>
        <taxon>Mucoromycota</taxon>
        <taxon>Glomeromycotina</taxon>
        <taxon>Glomeromycetes</taxon>
        <taxon>Diversisporales</taxon>
        <taxon>Gigasporaceae</taxon>
        <taxon>Gigaspora</taxon>
    </lineage>
</organism>
<proteinExistence type="predicted"/>
<dbReference type="EMBL" id="CAJVQB010065580">
    <property type="protein sequence ID" value="CAG8841349.1"/>
    <property type="molecule type" value="Genomic_DNA"/>
</dbReference>
<evidence type="ECO:0000313" key="2">
    <source>
        <dbReference type="Proteomes" id="UP000789901"/>
    </source>
</evidence>
<comment type="caution">
    <text evidence="1">The sequence shown here is derived from an EMBL/GenBank/DDBJ whole genome shotgun (WGS) entry which is preliminary data.</text>
</comment>